<evidence type="ECO:0000313" key="1">
    <source>
        <dbReference type="Proteomes" id="UP000887565"/>
    </source>
</evidence>
<organism evidence="1 2">
    <name type="scientific">Romanomermis culicivorax</name>
    <name type="common">Nematode worm</name>
    <dbReference type="NCBI Taxonomy" id="13658"/>
    <lineage>
        <taxon>Eukaryota</taxon>
        <taxon>Metazoa</taxon>
        <taxon>Ecdysozoa</taxon>
        <taxon>Nematoda</taxon>
        <taxon>Enoplea</taxon>
        <taxon>Dorylaimia</taxon>
        <taxon>Mermithida</taxon>
        <taxon>Mermithoidea</taxon>
        <taxon>Mermithidae</taxon>
        <taxon>Romanomermis</taxon>
    </lineage>
</organism>
<sequence length="63" mass="7129">MLCARAQSKKLENGSKIRNNNVVEKLAIQSGCLKKASKRITDDGYDSEDILYNYSRFTSRSGR</sequence>
<accession>A0A915IF33</accession>
<reference evidence="2" key="1">
    <citation type="submission" date="2022-11" db="UniProtKB">
        <authorList>
            <consortium name="WormBaseParasite"/>
        </authorList>
    </citation>
    <scope>IDENTIFICATION</scope>
</reference>
<evidence type="ECO:0000313" key="2">
    <source>
        <dbReference type="WBParaSite" id="nRc.2.0.1.t12801-RA"/>
    </source>
</evidence>
<proteinExistence type="predicted"/>
<name>A0A915IF33_ROMCU</name>
<keyword evidence="1" id="KW-1185">Reference proteome</keyword>
<protein>
    <submittedName>
        <fullName evidence="2">Transposase</fullName>
    </submittedName>
</protein>
<dbReference type="WBParaSite" id="nRc.2.0.1.t12801-RA">
    <property type="protein sequence ID" value="nRc.2.0.1.t12801-RA"/>
    <property type="gene ID" value="nRc.2.0.1.g12801"/>
</dbReference>
<dbReference type="Proteomes" id="UP000887565">
    <property type="component" value="Unplaced"/>
</dbReference>
<dbReference type="AlphaFoldDB" id="A0A915IF33"/>